<accession>A0A5C3Q9D8</accession>
<dbReference type="AlphaFoldDB" id="A0A5C3Q9D8"/>
<dbReference type="Proteomes" id="UP000305067">
    <property type="component" value="Unassembled WGS sequence"/>
</dbReference>
<organism evidence="2 3">
    <name type="scientific">Pterulicium gracile</name>
    <dbReference type="NCBI Taxonomy" id="1884261"/>
    <lineage>
        <taxon>Eukaryota</taxon>
        <taxon>Fungi</taxon>
        <taxon>Dikarya</taxon>
        <taxon>Basidiomycota</taxon>
        <taxon>Agaricomycotina</taxon>
        <taxon>Agaricomycetes</taxon>
        <taxon>Agaricomycetidae</taxon>
        <taxon>Agaricales</taxon>
        <taxon>Pleurotineae</taxon>
        <taxon>Pterulaceae</taxon>
        <taxon>Pterulicium</taxon>
    </lineage>
</organism>
<proteinExistence type="predicted"/>
<keyword evidence="3" id="KW-1185">Reference proteome</keyword>
<reference evidence="2 3" key="1">
    <citation type="journal article" date="2019" name="Nat. Ecol. Evol.">
        <title>Megaphylogeny resolves global patterns of mushroom evolution.</title>
        <authorList>
            <person name="Varga T."/>
            <person name="Krizsan K."/>
            <person name="Foldi C."/>
            <person name="Dima B."/>
            <person name="Sanchez-Garcia M."/>
            <person name="Sanchez-Ramirez S."/>
            <person name="Szollosi G.J."/>
            <person name="Szarkandi J.G."/>
            <person name="Papp V."/>
            <person name="Albert L."/>
            <person name="Andreopoulos W."/>
            <person name="Angelini C."/>
            <person name="Antonin V."/>
            <person name="Barry K.W."/>
            <person name="Bougher N.L."/>
            <person name="Buchanan P."/>
            <person name="Buyck B."/>
            <person name="Bense V."/>
            <person name="Catcheside P."/>
            <person name="Chovatia M."/>
            <person name="Cooper J."/>
            <person name="Damon W."/>
            <person name="Desjardin D."/>
            <person name="Finy P."/>
            <person name="Geml J."/>
            <person name="Haridas S."/>
            <person name="Hughes K."/>
            <person name="Justo A."/>
            <person name="Karasinski D."/>
            <person name="Kautmanova I."/>
            <person name="Kiss B."/>
            <person name="Kocsube S."/>
            <person name="Kotiranta H."/>
            <person name="LaButti K.M."/>
            <person name="Lechner B.E."/>
            <person name="Liimatainen K."/>
            <person name="Lipzen A."/>
            <person name="Lukacs Z."/>
            <person name="Mihaltcheva S."/>
            <person name="Morgado L.N."/>
            <person name="Niskanen T."/>
            <person name="Noordeloos M.E."/>
            <person name="Ohm R.A."/>
            <person name="Ortiz-Santana B."/>
            <person name="Ovrebo C."/>
            <person name="Racz N."/>
            <person name="Riley R."/>
            <person name="Savchenko A."/>
            <person name="Shiryaev A."/>
            <person name="Soop K."/>
            <person name="Spirin V."/>
            <person name="Szebenyi C."/>
            <person name="Tomsovsky M."/>
            <person name="Tulloss R.E."/>
            <person name="Uehling J."/>
            <person name="Grigoriev I.V."/>
            <person name="Vagvolgyi C."/>
            <person name="Papp T."/>
            <person name="Martin F.M."/>
            <person name="Miettinen O."/>
            <person name="Hibbett D.S."/>
            <person name="Nagy L.G."/>
        </authorList>
    </citation>
    <scope>NUCLEOTIDE SEQUENCE [LARGE SCALE GENOMIC DNA]</scope>
    <source>
        <strain evidence="2 3">CBS 309.79</strain>
    </source>
</reference>
<evidence type="ECO:0000256" key="1">
    <source>
        <dbReference type="SAM" id="MobiDB-lite"/>
    </source>
</evidence>
<gene>
    <name evidence="2" type="ORF">BDV98DRAFT_575648</name>
</gene>
<name>A0A5C3Q9D8_9AGAR</name>
<sequence length="114" mass="12104">MPILAQSSFLKHVQAVRGAGMSRVLLMCPILWQQALSRNACLIQGRPYYGSQDRNEASTPCGDTQRIGGTSTKGVSVACPGSQTSRAIRYAGSPLPCLHHGVLPSGSDAISLHR</sequence>
<feature type="compositionally biased region" description="Polar residues" evidence="1">
    <location>
        <begin position="57"/>
        <end position="74"/>
    </location>
</feature>
<feature type="region of interest" description="Disordered" evidence="1">
    <location>
        <begin position="49"/>
        <end position="75"/>
    </location>
</feature>
<evidence type="ECO:0000313" key="3">
    <source>
        <dbReference type="Proteomes" id="UP000305067"/>
    </source>
</evidence>
<evidence type="ECO:0000313" key="2">
    <source>
        <dbReference type="EMBL" id="TFK96788.1"/>
    </source>
</evidence>
<dbReference type="EMBL" id="ML178855">
    <property type="protein sequence ID" value="TFK96788.1"/>
    <property type="molecule type" value="Genomic_DNA"/>
</dbReference>
<protein>
    <submittedName>
        <fullName evidence="2">Uncharacterized protein</fullName>
    </submittedName>
</protein>